<protein>
    <submittedName>
        <fullName evidence="1">Uncharacterized protein</fullName>
    </submittedName>
</protein>
<evidence type="ECO:0000313" key="1">
    <source>
        <dbReference type="EMBL" id="ACF87725.1"/>
    </source>
</evidence>
<accession>B4G032</accession>
<name>B4G032_MAIZE</name>
<dbReference type="EMBL" id="BT042720">
    <property type="protein sequence ID" value="ACF87725.1"/>
    <property type="molecule type" value="mRNA"/>
</dbReference>
<sequence>MAATSRLALALLLAAAAAALLLNRML</sequence>
<organism evidence="1">
    <name type="scientific">Zea mays</name>
    <name type="common">Maize</name>
    <dbReference type="NCBI Taxonomy" id="4577"/>
    <lineage>
        <taxon>Eukaryota</taxon>
        <taxon>Viridiplantae</taxon>
        <taxon>Streptophyta</taxon>
        <taxon>Embryophyta</taxon>
        <taxon>Tracheophyta</taxon>
        <taxon>Spermatophyta</taxon>
        <taxon>Magnoliopsida</taxon>
        <taxon>Liliopsida</taxon>
        <taxon>Poales</taxon>
        <taxon>Poaceae</taxon>
        <taxon>PACMAD clade</taxon>
        <taxon>Panicoideae</taxon>
        <taxon>Andropogonodae</taxon>
        <taxon>Andropogoneae</taxon>
        <taxon>Tripsacinae</taxon>
        <taxon>Zea</taxon>
    </lineage>
</organism>
<reference evidence="1" key="1">
    <citation type="journal article" date="2009" name="PLoS Genet.">
        <title>Sequencing, mapping, and analysis of 27,455 maize full-length cDNAs.</title>
        <authorList>
            <person name="Soderlund C."/>
            <person name="Descour A."/>
            <person name="Kudrna D."/>
            <person name="Bomhoff M."/>
            <person name="Boyd L."/>
            <person name="Currie J."/>
            <person name="Angelova A."/>
            <person name="Collura K."/>
            <person name="Wissotski M."/>
            <person name="Ashley E."/>
            <person name="Morrow D."/>
            <person name="Fernandes J."/>
            <person name="Walbot V."/>
            <person name="Yu Y."/>
        </authorList>
    </citation>
    <scope>NUCLEOTIDE SEQUENCE</scope>
    <source>
        <strain evidence="1">B73</strain>
    </source>
</reference>
<dbReference type="AlphaFoldDB" id="B4G032"/>
<proteinExistence type="evidence at transcript level"/>